<feature type="compositionally biased region" description="Low complexity" evidence="5">
    <location>
        <begin position="260"/>
        <end position="273"/>
    </location>
</feature>
<evidence type="ECO:0000256" key="5">
    <source>
        <dbReference type="SAM" id="MobiDB-lite"/>
    </source>
</evidence>
<evidence type="ECO:0000256" key="2">
    <source>
        <dbReference type="ARBA" id="ARBA00022771"/>
    </source>
</evidence>
<dbReference type="PROSITE" id="PS50865">
    <property type="entry name" value="ZF_MYND_2"/>
    <property type="match status" value="1"/>
</dbReference>
<keyword evidence="3" id="KW-0862">Zinc</keyword>
<dbReference type="Gene3D" id="6.10.140.2220">
    <property type="match status" value="1"/>
</dbReference>
<feature type="compositionally biased region" description="Low complexity" evidence="5">
    <location>
        <begin position="471"/>
        <end position="495"/>
    </location>
</feature>
<name>A0A835VU44_CHLIN</name>
<accession>A0A835VU44</accession>
<evidence type="ECO:0000256" key="1">
    <source>
        <dbReference type="ARBA" id="ARBA00022723"/>
    </source>
</evidence>
<dbReference type="OrthoDB" id="547758at2759"/>
<reference evidence="7" key="1">
    <citation type="journal article" date="2020" name="bioRxiv">
        <title>Comparative genomics of Chlamydomonas.</title>
        <authorList>
            <person name="Craig R.J."/>
            <person name="Hasan A.R."/>
            <person name="Ness R.W."/>
            <person name="Keightley P.D."/>
        </authorList>
    </citation>
    <scope>NUCLEOTIDE SEQUENCE</scope>
    <source>
        <strain evidence="7">SAG 7.73</strain>
    </source>
</reference>
<comment type="caution">
    <text evidence="7">The sequence shown here is derived from an EMBL/GenBank/DDBJ whole genome shotgun (WGS) entry which is preliminary data.</text>
</comment>
<feature type="region of interest" description="Disordered" evidence="5">
    <location>
        <begin position="471"/>
        <end position="498"/>
    </location>
</feature>
<feature type="domain" description="MYND-type" evidence="6">
    <location>
        <begin position="1214"/>
        <end position="1258"/>
    </location>
</feature>
<dbReference type="SUPFAM" id="SSF144232">
    <property type="entry name" value="HIT/MYND zinc finger-like"/>
    <property type="match status" value="1"/>
</dbReference>
<evidence type="ECO:0000256" key="4">
    <source>
        <dbReference type="PROSITE-ProRule" id="PRU00134"/>
    </source>
</evidence>
<feature type="region of interest" description="Disordered" evidence="5">
    <location>
        <begin position="1015"/>
        <end position="1034"/>
    </location>
</feature>
<evidence type="ECO:0000313" key="8">
    <source>
        <dbReference type="Proteomes" id="UP000650467"/>
    </source>
</evidence>
<protein>
    <recommendedName>
        <fullName evidence="6">MYND-type domain-containing protein</fullName>
    </recommendedName>
</protein>
<keyword evidence="2 4" id="KW-0863">Zinc-finger</keyword>
<proteinExistence type="predicted"/>
<dbReference type="EMBL" id="JAEHOC010000054">
    <property type="protein sequence ID" value="KAG2425594.1"/>
    <property type="molecule type" value="Genomic_DNA"/>
</dbReference>
<keyword evidence="8" id="KW-1185">Reference proteome</keyword>
<dbReference type="InterPro" id="IPR002893">
    <property type="entry name" value="Znf_MYND"/>
</dbReference>
<feature type="region of interest" description="Disordered" evidence="5">
    <location>
        <begin position="79"/>
        <end position="115"/>
    </location>
</feature>
<feature type="compositionally biased region" description="Low complexity" evidence="5">
    <location>
        <begin position="90"/>
        <end position="99"/>
    </location>
</feature>
<organism evidence="7 8">
    <name type="scientific">Chlamydomonas incerta</name>
    <dbReference type="NCBI Taxonomy" id="51695"/>
    <lineage>
        <taxon>Eukaryota</taxon>
        <taxon>Viridiplantae</taxon>
        <taxon>Chlorophyta</taxon>
        <taxon>core chlorophytes</taxon>
        <taxon>Chlorophyceae</taxon>
        <taxon>CS clade</taxon>
        <taxon>Chlamydomonadales</taxon>
        <taxon>Chlamydomonadaceae</taxon>
        <taxon>Chlamydomonas</taxon>
    </lineage>
</organism>
<dbReference type="GO" id="GO:0008270">
    <property type="term" value="F:zinc ion binding"/>
    <property type="evidence" value="ECO:0007669"/>
    <property type="project" value="UniProtKB-KW"/>
</dbReference>
<evidence type="ECO:0000259" key="6">
    <source>
        <dbReference type="PROSITE" id="PS50865"/>
    </source>
</evidence>
<keyword evidence="1" id="KW-0479">Metal-binding</keyword>
<gene>
    <name evidence="7" type="ORF">HXX76_013637</name>
</gene>
<sequence>MASRAVRAWCSLRHKLALELPHLTLDEDWLAARPGATTTPARYFSGLARTLLGTHTLRAYAALFLDTAAQLQQAFAVQPAGSGAGGSQAGQGSAAAAQGRGRGEGGAREGRGQGRRVVTTALEQLKEGCALLEALWDIAADNDDEAPGGVQPLPLPLPPAAASTQPLSKQLCCDLDESGFVEGWSRLLLMVTSCEAAEDEAPRLLHRMATALEALPSDEWIEVIGHNLRDRPSLSWLISSHLTSLAAAAPPLPEADGACGAAPGSHTAAAAAAGGSGSGPGLGMQSTSAGGRRSQAAQAQEQAHRVELLPAGSGPHCAPLIAADGGPLRLRGHRLAAAINGVSGGAAAAALGSGGSTADDEVVGLVMARQGLHIWQDVLRDLRLLWAISIHGIAEADGAADKLFANFGAGCCPSVRYLSFRLRPVGLPPLSLHEAALQSMAGGRMALLRLQAAMGAKTALVLLQQQRQLQLQPSDDGSSAPTAAAAGASDPSSRAAADEEAVMAMARQAVAVEPGAFKEWMAAQRQSSSSATGEAGRDPSLWADETAWQAHGFLLESLKAEPRWQYLEAMGLRDCARAADLLFTQACVAVCTDTKGAVLPYDDIMAKALAAKLPGASAGGRAPGAGCMVHRLLPGVTDVSLRLASLATALLSRRQQLRQQQLQQQEQQRRMQPLLPAHPGNVTCVLWRALQCARTSLSEVSALSGWAVRSIGGYAAEMPAGAWAERLDRKLVHLDRFWRVALPAATATVSAVQAMGPGGGLSWAWTRVSHLLRLGTPEGTVLVKLTTATPDVEAAVRHGYVRTVERLIRLAAREKLAAAQAFLAELVDWRASFPWALLFLHTPQLDTSSLFVTLAKVMRRAYTQLPGNVTQLQALSDASGGGSLGLPRELCRTVCGLLTVMRRLLGPTVRQHRCIAGIAAEEACQPTAPRSGSNCDEELAAGERLRKVLSVCVTTLLPEVAEAVRRVSMIYEVEPFAVSGDGLLDGITALLAWIPLLCRTFAALEAPPAGLGIATGGGGSSSNSAGGKRPAPRLPQVADEDAELALRALRPRILVGLALAQVEARAAAGDPDLQKDGGLGTALKEALWVMLAFTPAVIGGMITGAEDEAAAPGPKFCVVGETALRNDYAPATLAVFRRVLGEGGPLASPPLLANIQGLWTAAQRSLRGADTGGAWFVPDLSKAPFFEHKLVPGAFRLPRRMLCVASSLLPRCAFPECSSLEGDSEAGTRLLRCSRCDAARYCSAACQKAHWPEHKGKCGRKAPTAARAAAGSSAGAAVATDAADEVIIL</sequence>
<evidence type="ECO:0000313" key="7">
    <source>
        <dbReference type="EMBL" id="KAG2425594.1"/>
    </source>
</evidence>
<dbReference type="Proteomes" id="UP000650467">
    <property type="component" value="Unassembled WGS sequence"/>
</dbReference>
<feature type="compositionally biased region" description="Basic and acidic residues" evidence="5">
    <location>
        <begin position="101"/>
        <end position="112"/>
    </location>
</feature>
<feature type="region of interest" description="Disordered" evidence="5">
    <location>
        <begin position="258"/>
        <end position="303"/>
    </location>
</feature>
<dbReference type="Pfam" id="PF01753">
    <property type="entry name" value="zf-MYND"/>
    <property type="match status" value="1"/>
</dbReference>
<evidence type="ECO:0000256" key="3">
    <source>
        <dbReference type="ARBA" id="ARBA00022833"/>
    </source>
</evidence>